<evidence type="ECO:0000313" key="4">
    <source>
        <dbReference type="EMBL" id="PSJ04402.1"/>
    </source>
</evidence>
<protein>
    <submittedName>
        <fullName evidence="4">RNA-binding protein</fullName>
    </submittedName>
</protein>
<reference evidence="4 5" key="1">
    <citation type="journal article" date="2018" name="Environ. Microbiol.">
        <title>Ecological and genomic features of two widespread freshwater picocyanobacteria.</title>
        <authorList>
            <person name="Cabello-Yeves P.J."/>
            <person name="Picazo A."/>
            <person name="Camacho A."/>
            <person name="Callieri C."/>
            <person name="Rosselli R."/>
            <person name="Roda-Garcia J.J."/>
            <person name="Coutinho F.H."/>
            <person name="Rodriguez-Valera F."/>
        </authorList>
    </citation>
    <scope>NUCLEOTIDE SEQUENCE [LARGE SCALE GENOMIC DNA]</scope>
    <source>
        <strain evidence="4 5">Tous</strain>
    </source>
</reference>
<dbReference type="OrthoDB" id="465167at2"/>
<name>A0A2P7MT71_9CYAN</name>
<keyword evidence="1" id="KW-0694">RNA-binding</keyword>
<dbReference type="GO" id="GO:0003729">
    <property type="term" value="F:mRNA binding"/>
    <property type="evidence" value="ECO:0007669"/>
    <property type="project" value="TreeGrafter"/>
</dbReference>
<dbReference type="SUPFAM" id="SSF54928">
    <property type="entry name" value="RNA-binding domain, RBD"/>
    <property type="match status" value="1"/>
</dbReference>
<evidence type="ECO:0000256" key="2">
    <source>
        <dbReference type="SAM" id="MobiDB-lite"/>
    </source>
</evidence>
<organism evidence="4 5">
    <name type="scientific">Cyanobium usitatum str. Tous</name>
    <dbReference type="NCBI Taxonomy" id="2116684"/>
    <lineage>
        <taxon>Bacteria</taxon>
        <taxon>Bacillati</taxon>
        <taxon>Cyanobacteriota</taxon>
        <taxon>Cyanophyceae</taxon>
        <taxon>Synechococcales</taxon>
        <taxon>Prochlorococcaceae</taxon>
        <taxon>Cyanobium</taxon>
    </lineage>
</organism>
<dbReference type="InterPro" id="IPR012677">
    <property type="entry name" value="Nucleotide-bd_a/b_plait_sf"/>
</dbReference>
<dbReference type="SMART" id="SM00360">
    <property type="entry name" value="RRM"/>
    <property type="match status" value="1"/>
</dbReference>
<keyword evidence="5" id="KW-1185">Reference proteome</keyword>
<dbReference type="PANTHER" id="PTHR48025">
    <property type="entry name" value="OS02G0815200 PROTEIN"/>
    <property type="match status" value="1"/>
</dbReference>
<dbReference type="PROSITE" id="PS50102">
    <property type="entry name" value="RRM"/>
    <property type="match status" value="1"/>
</dbReference>
<evidence type="ECO:0000313" key="5">
    <source>
        <dbReference type="Proteomes" id="UP000243002"/>
    </source>
</evidence>
<sequence length="142" mass="15253">MSIRLYVGNLPQTFDAKELEALFSAVGEGVRFKAVNDRDTGACRGFGFANVEDQKTAETVIEQLNGKDFGGNAMRIEISERKDSRSPAPGERRPGGAAPTAARKAVNKVVHADNVDSEAPDPRWAGELAKLKDLLANQKAAV</sequence>
<dbReference type="EMBL" id="PXXO01000012">
    <property type="protein sequence ID" value="PSJ04402.1"/>
    <property type="molecule type" value="Genomic_DNA"/>
</dbReference>
<feature type="compositionally biased region" description="Basic and acidic residues" evidence="2">
    <location>
        <begin position="78"/>
        <end position="94"/>
    </location>
</feature>
<accession>A0A2P7MT71</accession>
<gene>
    <name evidence="4" type="ORF">C7K55_10335</name>
</gene>
<dbReference type="PANTHER" id="PTHR48025:SF1">
    <property type="entry name" value="RRM DOMAIN-CONTAINING PROTEIN"/>
    <property type="match status" value="1"/>
</dbReference>
<dbReference type="AlphaFoldDB" id="A0A2P7MT71"/>
<dbReference type="Proteomes" id="UP000243002">
    <property type="component" value="Unassembled WGS sequence"/>
</dbReference>
<dbReference type="Gene3D" id="3.30.70.330">
    <property type="match status" value="1"/>
</dbReference>
<evidence type="ECO:0000256" key="1">
    <source>
        <dbReference type="ARBA" id="ARBA00022884"/>
    </source>
</evidence>
<feature type="region of interest" description="Disordered" evidence="2">
    <location>
        <begin position="78"/>
        <end position="103"/>
    </location>
</feature>
<dbReference type="RefSeq" id="WP_106632655.1">
    <property type="nucleotide sequence ID" value="NZ_PXXO01000012.1"/>
</dbReference>
<dbReference type="InterPro" id="IPR035979">
    <property type="entry name" value="RBD_domain_sf"/>
</dbReference>
<dbReference type="Pfam" id="PF00076">
    <property type="entry name" value="RRM_1"/>
    <property type="match status" value="1"/>
</dbReference>
<dbReference type="InterPro" id="IPR050502">
    <property type="entry name" value="Euk_RNA-bind_prot"/>
</dbReference>
<comment type="caution">
    <text evidence="4">The sequence shown here is derived from an EMBL/GenBank/DDBJ whole genome shotgun (WGS) entry which is preliminary data.</text>
</comment>
<dbReference type="InterPro" id="IPR000504">
    <property type="entry name" value="RRM_dom"/>
</dbReference>
<proteinExistence type="predicted"/>
<evidence type="ECO:0000259" key="3">
    <source>
        <dbReference type="PROSITE" id="PS50102"/>
    </source>
</evidence>
<feature type="domain" description="RRM" evidence="3">
    <location>
        <begin position="3"/>
        <end position="81"/>
    </location>
</feature>